<keyword evidence="2" id="KW-1185">Reference proteome</keyword>
<organism evidence="1 2">
    <name type="scientific">Streptomyces zingiberis</name>
    <dbReference type="NCBI Taxonomy" id="2053010"/>
    <lineage>
        <taxon>Bacteria</taxon>
        <taxon>Bacillati</taxon>
        <taxon>Actinomycetota</taxon>
        <taxon>Actinomycetes</taxon>
        <taxon>Kitasatosporales</taxon>
        <taxon>Streptomycetaceae</taxon>
        <taxon>Streptomyces</taxon>
    </lineage>
</organism>
<name>A0ABX1BRF8_9ACTN</name>
<sequence length="78" mass="8531">MEYRLAHLQERLAREGSGDMGIRLELRGGCLLLTGTVPSAAVRAEILRIVAETLPDVPVRGDIALTDHRAPDRPEEVS</sequence>
<dbReference type="EMBL" id="JAATEN010000004">
    <property type="protein sequence ID" value="NJQ00302.1"/>
    <property type="molecule type" value="Genomic_DNA"/>
</dbReference>
<dbReference type="Proteomes" id="UP000695264">
    <property type="component" value="Unassembled WGS sequence"/>
</dbReference>
<accession>A0ABX1BRF8</accession>
<comment type="caution">
    <text evidence="1">The sequence shown here is derived from an EMBL/GenBank/DDBJ whole genome shotgun (WGS) entry which is preliminary data.</text>
</comment>
<reference evidence="1 2" key="1">
    <citation type="submission" date="2020-03" db="EMBL/GenBank/DDBJ databases">
        <title>WGS of actinomycetes isolated from Thailand.</title>
        <authorList>
            <person name="Thawai C."/>
        </authorList>
    </citation>
    <scope>NUCLEOTIDE SEQUENCE [LARGE SCALE GENOMIC DNA]</scope>
    <source>
        <strain evidence="1 2">PLAI 1-29</strain>
    </source>
</reference>
<evidence type="ECO:0000313" key="2">
    <source>
        <dbReference type="Proteomes" id="UP000695264"/>
    </source>
</evidence>
<protein>
    <submittedName>
        <fullName evidence="1">BON domain-containing protein</fullName>
    </submittedName>
</protein>
<proteinExistence type="predicted"/>
<evidence type="ECO:0000313" key="1">
    <source>
        <dbReference type="EMBL" id="NJQ00302.1"/>
    </source>
</evidence>
<gene>
    <name evidence="1" type="ORF">HCK00_07070</name>
</gene>